<evidence type="ECO:0000313" key="12">
    <source>
        <dbReference type="Proteomes" id="UP000076858"/>
    </source>
</evidence>
<evidence type="ECO:0000256" key="4">
    <source>
        <dbReference type="ARBA" id="ARBA00022695"/>
    </source>
</evidence>
<keyword evidence="3" id="KW-0808">Transferase</keyword>
<dbReference type="GO" id="GO:0004519">
    <property type="term" value="F:endonuclease activity"/>
    <property type="evidence" value="ECO:0007669"/>
    <property type="project" value="UniProtKB-KW"/>
</dbReference>
<keyword evidence="8" id="KW-0695">RNA-directed DNA polymerase</keyword>
<dbReference type="EC" id="2.7.7.49" evidence="1"/>
<sequence>MPPKRVAVVSPVDYHIRTRSASRNVIPVVVTPRVVALIPDSDSESEERPSRRLNFDISPVREEPEQVNVPVNMDRDLAQAFVNFTNGAAQIRAQYQGLHDALMNVLAAQQQESAALREWELLSSNKQGRLNAVFKRDVYPLPRIDDVFDRLAGAEYFSTLDLASGYWQVPVAEKDRQKTAFVTPDGLFEFKRMPFGLANAPATFQRLMDQVLNRLKWTVCLVYLDDILVFGKTFEEHHSRLILVLTALGEANLILNMKKSDGIRLDPEKVSALERMEVNSVKSLRAFLGLASYYRKFIPEISHLTAPLVTLLKKNAKWNWEERQKKAVRALVRLLSAEPVLVHFDENLPTEIHTDASHFGLGAVLAQKVDGEVKPVAFLSRALSDAESRYRSNELECLALLRSLKKFRCYVYGRPFTVRTDNSAVKWLWDKKELSGKFSRWMLSI</sequence>
<evidence type="ECO:0000313" key="11">
    <source>
        <dbReference type="EMBL" id="KZS05692.1"/>
    </source>
</evidence>
<dbReference type="CDD" id="cd09274">
    <property type="entry name" value="RNase_HI_RT_Ty3"/>
    <property type="match status" value="1"/>
</dbReference>
<keyword evidence="9" id="KW-0511">Multifunctional enzyme</keyword>
<organism evidence="11 12">
    <name type="scientific">Daphnia magna</name>
    <dbReference type="NCBI Taxonomy" id="35525"/>
    <lineage>
        <taxon>Eukaryota</taxon>
        <taxon>Metazoa</taxon>
        <taxon>Ecdysozoa</taxon>
        <taxon>Arthropoda</taxon>
        <taxon>Crustacea</taxon>
        <taxon>Branchiopoda</taxon>
        <taxon>Diplostraca</taxon>
        <taxon>Cladocera</taxon>
        <taxon>Anomopoda</taxon>
        <taxon>Daphniidae</taxon>
        <taxon>Daphnia</taxon>
    </lineage>
</organism>
<dbReference type="GO" id="GO:0003964">
    <property type="term" value="F:RNA-directed DNA polymerase activity"/>
    <property type="evidence" value="ECO:0007669"/>
    <property type="project" value="UniProtKB-KW"/>
</dbReference>
<reference evidence="11 12" key="1">
    <citation type="submission" date="2016-03" db="EMBL/GenBank/DDBJ databases">
        <title>EvidentialGene: Evidence-directed Construction of Genes on Genomes.</title>
        <authorList>
            <person name="Gilbert D.G."/>
            <person name="Choi J.-H."/>
            <person name="Mockaitis K."/>
            <person name="Colbourne J."/>
            <person name="Pfrender M."/>
        </authorList>
    </citation>
    <scope>NUCLEOTIDE SEQUENCE [LARGE SCALE GENOMIC DNA]</scope>
    <source>
        <strain evidence="11 12">Xinb3</strain>
        <tissue evidence="11">Complete organism</tissue>
    </source>
</reference>
<keyword evidence="5" id="KW-0540">Nuclease</keyword>
<accession>A0A164N6P4</accession>
<proteinExistence type="predicted"/>
<evidence type="ECO:0000256" key="8">
    <source>
        <dbReference type="ARBA" id="ARBA00022918"/>
    </source>
</evidence>
<evidence type="ECO:0000259" key="10">
    <source>
        <dbReference type="PROSITE" id="PS50878"/>
    </source>
</evidence>
<dbReference type="FunFam" id="3.10.20.370:FF:000001">
    <property type="entry name" value="Retrovirus-related Pol polyprotein from transposon 17.6-like protein"/>
    <property type="match status" value="1"/>
</dbReference>
<dbReference type="Gene3D" id="3.10.10.10">
    <property type="entry name" value="HIV Type 1 Reverse Transcriptase, subunit A, domain 1"/>
    <property type="match status" value="1"/>
</dbReference>
<dbReference type="CDD" id="cd01647">
    <property type="entry name" value="RT_LTR"/>
    <property type="match status" value="1"/>
</dbReference>
<evidence type="ECO:0000256" key="7">
    <source>
        <dbReference type="ARBA" id="ARBA00022801"/>
    </source>
</evidence>
<keyword evidence="7" id="KW-0378">Hydrolase</keyword>
<feature type="domain" description="Reverse transcriptase" evidence="10">
    <location>
        <begin position="19"/>
        <end position="292"/>
    </location>
</feature>
<dbReference type="FunFam" id="3.10.10.10:FF:000007">
    <property type="entry name" value="Retrovirus-related Pol polyprotein from transposon 17.6-like Protein"/>
    <property type="match status" value="1"/>
</dbReference>
<keyword evidence="12" id="KW-1185">Reference proteome</keyword>
<dbReference type="InterPro" id="IPR000477">
    <property type="entry name" value="RT_dom"/>
</dbReference>
<name>A0A164N6P4_9CRUS</name>
<dbReference type="GO" id="GO:0008233">
    <property type="term" value="F:peptidase activity"/>
    <property type="evidence" value="ECO:0007669"/>
    <property type="project" value="UniProtKB-KW"/>
</dbReference>
<evidence type="ECO:0000256" key="9">
    <source>
        <dbReference type="ARBA" id="ARBA00023268"/>
    </source>
</evidence>
<dbReference type="InterPro" id="IPR050951">
    <property type="entry name" value="Retrovirus_Pol_polyprotein"/>
</dbReference>
<dbReference type="PANTHER" id="PTHR37984">
    <property type="entry name" value="PROTEIN CBG26694"/>
    <property type="match status" value="1"/>
</dbReference>
<evidence type="ECO:0000256" key="1">
    <source>
        <dbReference type="ARBA" id="ARBA00012493"/>
    </source>
</evidence>
<keyword evidence="2" id="KW-0645">Protease</keyword>
<keyword evidence="6" id="KW-0255">Endonuclease</keyword>
<dbReference type="GO" id="GO:0006508">
    <property type="term" value="P:proteolysis"/>
    <property type="evidence" value="ECO:0007669"/>
    <property type="project" value="UniProtKB-KW"/>
</dbReference>
<dbReference type="PANTHER" id="PTHR37984:SF5">
    <property type="entry name" value="PROTEIN NYNRIN-LIKE"/>
    <property type="match status" value="1"/>
</dbReference>
<dbReference type="InterPro" id="IPR043128">
    <property type="entry name" value="Rev_trsase/Diguanyl_cyclase"/>
</dbReference>
<comment type="caution">
    <text evidence="11">The sequence shown here is derived from an EMBL/GenBank/DDBJ whole genome shotgun (WGS) entry which is preliminary data.</text>
</comment>
<dbReference type="Gene3D" id="3.30.70.270">
    <property type="match status" value="2"/>
</dbReference>
<evidence type="ECO:0000256" key="5">
    <source>
        <dbReference type="ARBA" id="ARBA00022722"/>
    </source>
</evidence>
<evidence type="ECO:0000256" key="2">
    <source>
        <dbReference type="ARBA" id="ARBA00022670"/>
    </source>
</evidence>
<dbReference type="SUPFAM" id="SSF56672">
    <property type="entry name" value="DNA/RNA polymerases"/>
    <property type="match status" value="1"/>
</dbReference>
<dbReference type="PROSITE" id="PS50878">
    <property type="entry name" value="RT_POL"/>
    <property type="match status" value="1"/>
</dbReference>
<dbReference type="Pfam" id="PF00078">
    <property type="entry name" value="RVT_1"/>
    <property type="match status" value="1"/>
</dbReference>
<dbReference type="Proteomes" id="UP000076858">
    <property type="component" value="Unassembled WGS sequence"/>
</dbReference>
<dbReference type="InterPro" id="IPR043502">
    <property type="entry name" value="DNA/RNA_pol_sf"/>
</dbReference>
<dbReference type="EMBL" id="LRGB01002866">
    <property type="protein sequence ID" value="KZS05692.1"/>
    <property type="molecule type" value="Genomic_DNA"/>
</dbReference>
<dbReference type="AlphaFoldDB" id="A0A164N6P4"/>
<dbReference type="OrthoDB" id="6369929at2759"/>
<dbReference type="Pfam" id="PF17919">
    <property type="entry name" value="RT_RNaseH_2"/>
    <property type="match status" value="1"/>
</dbReference>
<keyword evidence="4" id="KW-0548">Nucleotidyltransferase</keyword>
<gene>
    <name evidence="11" type="ORF">APZ42_031051</name>
</gene>
<evidence type="ECO:0000256" key="6">
    <source>
        <dbReference type="ARBA" id="ARBA00022759"/>
    </source>
</evidence>
<dbReference type="FunFam" id="3.30.70.270:FF:000020">
    <property type="entry name" value="Transposon Tf2-6 polyprotein-like Protein"/>
    <property type="match status" value="1"/>
</dbReference>
<evidence type="ECO:0000256" key="3">
    <source>
        <dbReference type="ARBA" id="ARBA00022679"/>
    </source>
</evidence>
<dbReference type="STRING" id="35525.A0A164N6P4"/>
<dbReference type="InterPro" id="IPR041577">
    <property type="entry name" value="RT_RNaseH_2"/>
</dbReference>
<protein>
    <recommendedName>
        <fullName evidence="1">RNA-directed DNA polymerase</fullName>
        <ecNumber evidence="1">2.7.7.49</ecNumber>
    </recommendedName>
</protein>